<dbReference type="RefSeq" id="WP_379707171.1">
    <property type="nucleotide sequence ID" value="NZ_JBHSCZ010000001.1"/>
</dbReference>
<accession>A0ABV8QQ61</accession>
<name>A0ABV8QQ61_9BACT</name>
<dbReference type="Proteomes" id="UP001595907">
    <property type="component" value="Unassembled WGS sequence"/>
</dbReference>
<proteinExistence type="predicted"/>
<comment type="caution">
    <text evidence="1">The sequence shown here is derived from an EMBL/GenBank/DDBJ whole genome shotgun (WGS) entry which is preliminary data.</text>
</comment>
<evidence type="ECO:0000313" key="1">
    <source>
        <dbReference type="EMBL" id="MFC4261948.1"/>
    </source>
</evidence>
<keyword evidence="2" id="KW-1185">Reference proteome</keyword>
<gene>
    <name evidence="1" type="ORF">ACFOWM_03595</name>
</gene>
<evidence type="ECO:0000313" key="2">
    <source>
        <dbReference type="Proteomes" id="UP001595907"/>
    </source>
</evidence>
<sequence length="78" mass="9365">MLQLFVCGHKILEWDIFFPSFPGRSFEQRCDAKHEFLKLKMQQMKEAKYNVIAKYDDYEFVLMASSKVNEIIKEKLLK</sequence>
<dbReference type="EMBL" id="JBHSCZ010000001">
    <property type="protein sequence ID" value="MFC4261948.1"/>
    <property type="molecule type" value="Genomic_DNA"/>
</dbReference>
<protein>
    <submittedName>
        <fullName evidence="1">Uncharacterized protein</fullName>
    </submittedName>
</protein>
<organism evidence="1 2">
    <name type="scientific">Ferruginibacter yonginensis</name>
    <dbReference type="NCBI Taxonomy" id="1310416"/>
    <lineage>
        <taxon>Bacteria</taxon>
        <taxon>Pseudomonadati</taxon>
        <taxon>Bacteroidota</taxon>
        <taxon>Chitinophagia</taxon>
        <taxon>Chitinophagales</taxon>
        <taxon>Chitinophagaceae</taxon>
        <taxon>Ferruginibacter</taxon>
    </lineage>
</organism>
<reference evidence="2" key="1">
    <citation type="journal article" date="2019" name="Int. J. Syst. Evol. Microbiol.">
        <title>The Global Catalogue of Microorganisms (GCM) 10K type strain sequencing project: providing services to taxonomists for standard genome sequencing and annotation.</title>
        <authorList>
            <consortium name="The Broad Institute Genomics Platform"/>
            <consortium name="The Broad Institute Genome Sequencing Center for Infectious Disease"/>
            <person name="Wu L."/>
            <person name="Ma J."/>
        </authorList>
    </citation>
    <scope>NUCLEOTIDE SEQUENCE [LARGE SCALE GENOMIC DNA]</scope>
    <source>
        <strain evidence="2">CECT 8289</strain>
    </source>
</reference>